<keyword evidence="6" id="KW-1185">Reference proteome</keyword>
<sequence>MKGEHIKLVILLAVVLLILGTTGGALASDQETSIILQPGHNEFTYTVEFDPIEELYASAQFDITVSDKNELTATEITFDKDNIVAKAGEYGDQVDTIKSGGRVNGNQVLYQAGFFSPENSYENEGSICTVTFQYTGSTPQTVKFDKLELWRLTGKVTNGIPELKKETLDWSRTIQISRGTPPPPTVAKPTAIPGTGTYESVQHVTLSCATAGAEIYYTTNGSTPTSSSTPYTGPITVDRTMTIKAFAVKSGYEDSEVAEFAYTIHTGGGGTGSGGKEEKPPIVSETKENTTSVSTVTTSTTDSTGTTTAAVDQATAEKLVTAAKSAEKEGTEAVVVIEIKTTEQTRSVELTIPRNALDRLAKETDANLKIDSGIGTITFDANAVESISGAQGSEDVKVSMEKVDNSTLTEAQQKTVGDRPVYDFSVTAGSQLISSLGGGSANISVPYTLRDGEDKNAIVVYFIDESGNPQEMRGAYHEATGTVVFTVTHFSKYFIGYHKVSFIDVASGAWYSDAVNFIAARGITTGTEPGKFSPNAAITRGQYIVMLMKAYGIAPEENPQDNFADAGNTYYTGYLAAAKDLKITQGTGDNKYNPGGEITRQDMVTLLYRSLDLLGELPEGDNGARLSGFADGTEISDYAKEAMEALVKGGIITGSNGKLDLKGRSTRAQMAQVLYNLLSENVAQ</sequence>
<feature type="domain" description="SLH" evidence="4">
    <location>
        <begin position="626"/>
        <end position="684"/>
    </location>
</feature>
<feature type="compositionally biased region" description="Basic and acidic residues" evidence="2">
    <location>
        <begin position="275"/>
        <end position="288"/>
    </location>
</feature>
<evidence type="ECO:0000256" key="3">
    <source>
        <dbReference type="SAM" id="SignalP"/>
    </source>
</evidence>
<name>A0A3G1KUP3_FORW1</name>
<dbReference type="Pfam" id="PF00395">
    <property type="entry name" value="SLH"/>
    <property type="match status" value="2"/>
</dbReference>
<dbReference type="InterPro" id="IPR001119">
    <property type="entry name" value="SLH_dom"/>
</dbReference>
<keyword evidence="3" id="KW-0732">Signal</keyword>
<dbReference type="EMBL" id="CP017634">
    <property type="protein sequence ID" value="ATW26161.1"/>
    <property type="molecule type" value="Genomic_DNA"/>
</dbReference>
<dbReference type="AlphaFoldDB" id="A0A3G1KUP3"/>
<protein>
    <recommendedName>
        <fullName evidence="4">SLH domain-containing protein</fullName>
    </recommendedName>
</protein>
<dbReference type="OrthoDB" id="174569at2"/>
<organism evidence="5 6">
    <name type="scientific">Formimonas warabiya</name>
    <dbReference type="NCBI Taxonomy" id="1761012"/>
    <lineage>
        <taxon>Bacteria</taxon>
        <taxon>Bacillati</taxon>
        <taxon>Bacillota</taxon>
        <taxon>Clostridia</taxon>
        <taxon>Eubacteriales</taxon>
        <taxon>Peptococcaceae</taxon>
        <taxon>Candidatus Formimonas</taxon>
    </lineage>
</organism>
<reference evidence="5 6" key="1">
    <citation type="submission" date="2016-10" db="EMBL/GenBank/DDBJ databases">
        <title>Complete Genome Sequence of Peptococcaceae strain DCMF.</title>
        <authorList>
            <person name="Edwards R.J."/>
            <person name="Holland S.I."/>
            <person name="Deshpande N.P."/>
            <person name="Wong Y.K."/>
            <person name="Ertan H."/>
            <person name="Manefield M."/>
            <person name="Russell T.L."/>
            <person name="Lee M.J."/>
        </authorList>
    </citation>
    <scope>NUCLEOTIDE SEQUENCE [LARGE SCALE GENOMIC DNA]</scope>
    <source>
        <strain evidence="5 6">DCMF</strain>
    </source>
</reference>
<proteinExistence type="predicted"/>
<evidence type="ECO:0000313" key="6">
    <source>
        <dbReference type="Proteomes" id="UP000323521"/>
    </source>
</evidence>
<feature type="domain" description="SLH" evidence="4">
    <location>
        <begin position="498"/>
        <end position="561"/>
    </location>
</feature>
<dbReference type="Pfam" id="PF13290">
    <property type="entry name" value="CHB_HEX_C_1"/>
    <property type="match status" value="1"/>
</dbReference>
<evidence type="ECO:0000256" key="1">
    <source>
        <dbReference type="ARBA" id="ARBA00022737"/>
    </source>
</evidence>
<dbReference type="Proteomes" id="UP000323521">
    <property type="component" value="Chromosome"/>
</dbReference>
<evidence type="ECO:0000313" key="5">
    <source>
        <dbReference type="EMBL" id="ATW26161.1"/>
    </source>
</evidence>
<feature type="region of interest" description="Disordered" evidence="2">
    <location>
        <begin position="268"/>
        <end position="307"/>
    </location>
</feature>
<feature type="signal peptide" evidence="3">
    <location>
        <begin position="1"/>
        <end position="27"/>
    </location>
</feature>
<evidence type="ECO:0000256" key="2">
    <source>
        <dbReference type="SAM" id="MobiDB-lite"/>
    </source>
</evidence>
<dbReference type="InterPro" id="IPR059177">
    <property type="entry name" value="GH29D-like_dom"/>
</dbReference>
<keyword evidence="1" id="KW-0677">Repeat</keyword>
<dbReference type="KEGG" id="fwa:DCMF_16520"/>
<dbReference type="PROSITE" id="PS51272">
    <property type="entry name" value="SLH"/>
    <property type="match status" value="3"/>
</dbReference>
<feature type="domain" description="SLH" evidence="4">
    <location>
        <begin position="562"/>
        <end position="621"/>
    </location>
</feature>
<evidence type="ECO:0000259" key="4">
    <source>
        <dbReference type="PROSITE" id="PS51272"/>
    </source>
</evidence>
<feature type="compositionally biased region" description="Low complexity" evidence="2">
    <location>
        <begin position="290"/>
        <end position="307"/>
    </location>
</feature>
<gene>
    <name evidence="5" type="ORF">DCMF_16520</name>
</gene>
<accession>A0A3G1KUP3</accession>
<dbReference type="RefSeq" id="WP_148135438.1">
    <property type="nucleotide sequence ID" value="NZ_CP017634.1"/>
</dbReference>
<feature type="chain" id="PRO_5018314067" description="SLH domain-containing protein" evidence="3">
    <location>
        <begin position="28"/>
        <end position="684"/>
    </location>
</feature>